<evidence type="ECO:0000313" key="2">
    <source>
        <dbReference type="Proteomes" id="UP001497680"/>
    </source>
</evidence>
<comment type="caution">
    <text evidence="1">The sequence shown here is derived from an EMBL/GenBank/DDBJ whole genome shotgun (WGS) entry which is preliminary data.</text>
</comment>
<keyword evidence="2" id="KW-1185">Reference proteome</keyword>
<sequence length="102" mass="11680">MMRRFLYDVFFSSHDIDELLRMPWFHRAWTFQEIVLASEAVFKDIAVGDQLVLIAGLPAPLVLRPSTQSSEDGYKVMAAAFVYEWAEGTALEVDQLEEIKLV</sequence>
<accession>A0ACC0CRG1</accession>
<evidence type="ECO:0000313" key="1">
    <source>
        <dbReference type="EMBL" id="KAI6082972.1"/>
    </source>
</evidence>
<dbReference type="Proteomes" id="UP001497680">
    <property type="component" value="Unassembled WGS sequence"/>
</dbReference>
<gene>
    <name evidence="1" type="ORF">F4821DRAFT_245909</name>
</gene>
<proteinExistence type="predicted"/>
<name>A0ACC0CRG1_9PEZI</name>
<dbReference type="EMBL" id="MU394360">
    <property type="protein sequence ID" value="KAI6082972.1"/>
    <property type="molecule type" value="Genomic_DNA"/>
</dbReference>
<protein>
    <submittedName>
        <fullName evidence="1">Uncharacterized protein</fullName>
    </submittedName>
</protein>
<reference evidence="1 2" key="1">
    <citation type="journal article" date="2022" name="New Phytol.">
        <title>Ecological generalism drives hyperdiversity of secondary metabolite gene clusters in xylarialean endophytes.</title>
        <authorList>
            <person name="Franco M.E.E."/>
            <person name="Wisecaver J.H."/>
            <person name="Arnold A.E."/>
            <person name="Ju Y.M."/>
            <person name="Slot J.C."/>
            <person name="Ahrendt S."/>
            <person name="Moore L.P."/>
            <person name="Eastman K.E."/>
            <person name="Scott K."/>
            <person name="Konkel Z."/>
            <person name="Mondo S.J."/>
            <person name="Kuo A."/>
            <person name="Hayes R.D."/>
            <person name="Haridas S."/>
            <person name="Andreopoulos B."/>
            <person name="Riley R."/>
            <person name="LaButti K."/>
            <person name="Pangilinan J."/>
            <person name="Lipzen A."/>
            <person name="Amirebrahimi M."/>
            <person name="Yan J."/>
            <person name="Adam C."/>
            <person name="Keymanesh K."/>
            <person name="Ng V."/>
            <person name="Louie K."/>
            <person name="Northen T."/>
            <person name="Drula E."/>
            <person name="Henrissat B."/>
            <person name="Hsieh H.M."/>
            <person name="Youens-Clark K."/>
            <person name="Lutzoni F."/>
            <person name="Miadlikowska J."/>
            <person name="Eastwood D.C."/>
            <person name="Hamelin R.C."/>
            <person name="Grigoriev I.V."/>
            <person name="U'Ren J.M."/>
        </authorList>
    </citation>
    <scope>NUCLEOTIDE SEQUENCE [LARGE SCALE GENOMIC DNA]</scope>
    <source>
        <strain evidence="1 2">ER1909</strain>
    </source>
</reference>
<organism evidence="1 2">
    <name type="scientific">Hypoxylon rubiginosum</name>
    <dbReference type="NCBI Taxonomy" id="110542"/>
    <lineage>
        <taxon>Eukaryota</taxon>
        <taxon>Fungi</taxon>
        <taxon>Dikarya</taxon>
        <taxon>Ascomycota</taxon>
        <taxon>Pezizomycotina</taxon>
        <taxon>Sordariomycetes</taxon>
        <taxon>Xylariomycetidae</taxon>
        <taxon>Xylariales</taxon>
        <taxon>Hypoxylaceae</taxon>
        <taxon>Hypoxylon</taxon>
    </lineage>
</organism>